<comment type="caution">
    <text evidence="3">The sequence shown here is derived from an EMBL/GenBank/DDBJ whole genome shotgun (WGS) entry which is preliminary data.</text>
</comment>
<dbReference type="InParanoid" id="A0A2S8SP78"/>
<dbReference type="InterPro" id="IPR010401">
    <property type="entry name" value="AGL/Gdb1"/>
</dbReference>
<reference evidence="3 4" key="1">
    <citation type="journal article" date="2018" name="Syst. Appl. Microbiol.">
        <title>Abditibacterium utsteinense sp. nov., the first cultivated member of candidate phylum FBP, isolated from ice-free Antarctic soil samples.</title>
        <authorList>
            <person name="Tahon G."/>
            <person name="Tytgat B."/>
            <person name="Lebbe L."/>
            <person name="Carlier A."/>
            <person name="Willems A."/>
        </authorList>
    </citation>
    <scope>NUCLEOTIDE SEQUENCE [LARGE SCALE GENOMIC DNA]</scope>
    <source>
        <strain evidence="3 4">LMG 29911</strain>
    </source>
</reference>
<proteinExistence type="predicted"/>
<dbReference type="Pfam" id="PF06202">
    <property type="entry name" value="GDE_C"/>
    <property type="match status" value="1"/>
</dbReference>
<dbReference type="GO" id="GO:0005980">
    <property type="term" value="P:glycogen catabolic process"/>
    <property type="evidence" value="ECO:0007669"/>
    <property type="project" value="InterPro"/>
</dbReference>
<sequence length="641" mass="72143">MNPEFSREWLETNGIGGFASGTVAGANSRRYHAFLCAATRAPQERAVLVSKIEETVFVGEQTFELGVNFWPGTISPRGDKYLKSFSLDPLPRWIYEIPLESGILKIEKTVWMPHETNTSVAQYRVLEGPACQISIRPFVTGRDYHSNHHANSDFNIEAKSTKNQVKMQPYSHLPAIHFLHEGKFEENGAWFYFFEWPIEAERGLDCHEDAWTPGVFNIELGPKKDAIFAASTSTIPLKTLRATKNEVIERRTEIGGNKNWDDAENRLRRAADQTIVKREDGLFTVLAGYHWFTDWGRDTMIALPGLCLTTGRFEVAASILKSFAAAMSQGMIPNRFPEAGEVPDTNTVDATLWFFHAIAQFGEISGDWETVRELYPMLCDSLEWHLTGTRYGIQADPEDGLLRAGDANSQLTWMDAKIGDTAFTPRNGKAVEIQALWHNALCELANMARRFDDSETAGICVEWTRKVEANFAKKFWNEAESCLYDCIDGDFKDGAIRPNQIFAVSLPHHLLSHEQEKSVVEVVERELLTPHGLRSLSPRDSRYRGIYIGDSWSRDSAYHQGTVWGWPIGGFLSAYLRVNEDSETAKSQVRLWLAPLLAHLDEAGVGSISEIFDGDAPHAPRGCIAQAWSVSEVLRVYQESK</sequence>
<dbReference type="InterPro" id="IPR032790">
    <property type="entry name" value="GDE_C"/>
</dbReference>
<organism evidence="3 4">
    <name type="scientific">Abditibacterium utsteinense</name>
    <dbReference type="NCBI Taxonomy" id="1960156"/>
    <lineage>
        <taxon>Bacteria</taxon>
        <taxon>Pseudomonadati</taxon>
        <taxon>Abditibacteriota</taxon>
        <taxon>Abditibacteriia</taxon>
        <taxon>Abditibacteriales</taxon>
        <taxon>Abditibacteriaceae</taxon>
        <taxon>Abditibacterium</taxon>
    </lineage>
</organism>
<name>A0A2S8SP78_9BACT</name>
<protein>
    <submittedName>
        <fullName evidence="3">Glycogen debranching enzyme, putative</fullName>
    </submittedName>
</protein>
<dbReference type="PANTHER" id="PTHR10569">
    <property type="entry name" value="GLYCOGEN DEBRANCHING ENZYME"/>
    <property type="match status" value="1"/>
</dbReference>
<dbReference type="Proteomes" id="UP000237684">
    <property type="component" value="Unassembled WGS sequence"/>
</dbReference>
<feature type="domain" description="Glycogen debranching enzyme bacterial and archaeal type N-terminal" evidence="2">
    <location>
        <begin position="7"/>
        <end position="225"/>
    </location>
</feature>
<keyword evidence="4" id="KW-1185">Reference proteome</keyword>
<evidence type="ECO:0000313" key="4">
    <source>
        <dbReference type="Proteomes" id="UP000237684"/>
    </source>
</evidence>
<evidence type="ECO:0000259" key="1">
    <source>
        <dbReference type="Pfam" id="PF06202"/>
    </source>
</evidence>
<dbReference type="InterPro" id="IPR006451">
    <property type="entry name" value="Glycogen_debranch_arc"/>
</dbReference>
<gene>
    <name evidence="3" type="ORF">B1R32_12822</name>
</gene>
<dbReference type="AlphaFoldDB" id="A0A2S8SP78"/>
<dbReference type="Gene3D" id="1.50.10.10">
    <property type="match status" value="1"/>
</dbReference>
<dbReference type="RefSeq" id="WP_106381277.1">
    <property type="nucleotide sequence ID" value="NZ_NIGF01000028.1"/>
</dbReference>
<dbReference type="SUPFAM" id="SSF48208">
    <property type="entry name" value="Six-hairpin glycosidases"/>
    <property type="match status" value="1"/>
</dbReference>
<dbReference type="GO" id="GO:0004134">
    <property type="term" value="F:4-alpha-glucanotransferase activity"/>
    <property type="evidence" value="ECO:0007669"/>
    <property type="project" value="InterPro"/>
</dbReference>
<dbReference type="Pfam" id="PF12439">
    <property type="entry name" value="GDE_N"/>
    <property type="match status" value="1"/>
</dbReference>
<dbReference type="InterPro" id="IPR012341">
    <property type="entry name" value="6hp_glycosidase-like_sf"/>
</dbReference>
<evidence type="ECO:0000313" key="3">
    <source>
        <dbReference type="EMBL" id="PQV62584.1"/>
    </source>
</evidence>
<dbReference type="EMBL" id="NIGF01000028">
    <property type="protein sequence ID" value="PQV62584.1"/>
    <property type="molecule type" value="Genomic_DNA"/>
</dbReference>
<accession>A0A2S8SP78</accession>
<dbReference type="InterPro" id="IPR008928">
    <property type="entry name" value="6-hairpin_glycosidase_sf"/>
</dbReference>
<evidence type="ECO:0000259" key="2">
    <source>
        <dbReference type="Pfam" id="PF12439"/>
    </source>
</evidence>
<dbReference type="PANTHER" id="PTHR10569:SF2">
    <property type="entry name" value="GLYCOGEN DEBRANCHING ENZYME"/>
    <property type="match status" value="1"/>
</dbReference>
<dbReference type="InterPro" id="IPR024742">
    <property type="entry name" value="Glycogen_debranch_N"/>
</dbReference>
<dbReference type="FunFam" id="1.50.10.10:FF:000073">
    <property type="entry name" value="Glycogen debranching enzyme, hypothetical (TreX-like)"/>
    <property type="match status" value="1"/>
</dbReference>
<dbReference type="OrthoDB" id="9761875at2"/>
<dbReference type="GO" id="GO:0004135">
    <property type="term" value="F:amylo-alpha-1,6-glucosidase activity"/>
    <property type="evidence" value="ECO:0007669"/>
    <property type="project" value="InterPro"/>
</dbReference>
<dbReference type="NCBIfam" id="TIGR01561">
    <property type="entry name" value="gde_arch"/>
    <property type="match status" value="1"/>
</dbReference>
<feature type="domain" description="Glycogen debranching enzyme C-terminal" evidence="1">
    <location>
        <begin position="270"/>
        <end position="635"/>
    </location>
</feature>